<dbReference type="PANTHER" id="PTHR32063">
    <property type="match status" value="1"/>
</dbReference>
<comment type="caution">
    <text evidence="1">The sequence shown here is derived from an EMBL/GenBank/DDBJ whole genome shotgun (WGS) entry which is preliminary data.</text>
</comment>
<reference evidence="1 2" key="1">
    <citation type="journal article" date="2018" name="Arch. Microbiol.">
        <title>New insights into the metabolic potential of the phototrophic purple bacterium Rhodopila globiformis DSM 161(T) from its draft genome sequence and evidence for a vanadium-dependent nitrogenase.</title>
        <authorList>
            <person name="Imhoff J.F."/>
            <person name="Rahn T."/>
            <person name="Kunzel S."/>
            <person name="Neulinger S.C."/>
        </authorList>
    </citation>
    <scope>NUCLEOTIDE SEQUENCE [LARGE SCALE GENOMIC DNA]</scope>
    <source>
        <strain evidence="1 2">DSM 161</strain>
    </source>
</reference>
<accession>A0A2S6N5U1</accession>
<dbReference type="Gene3D" id="3.30.70.1320">
    <property type="entry name" value="Multidrug efflux transporter AcrB pore domain like"/>
    <property type="match status" value="1"/>
</dbReference>
<organism evidence="1 2">
    <name type="scientific">Rhodopila globiformis</name>
    <name type="common">Rhodopseudomonas globiformis</name>
    <dbReference type="NCBI Taxonomy" id="1071"/>
    <lineage>
        <taxon>Bacteria</taxon>
        <taxon>Pseudomonadati</taxon>
        <taxon>Pseudomonadota</taxon>
        <taxon>Alphaproteobacteria</taxon>
        <taxon>Acetobacterales</taxon>
        <taxon>Acetobacteraceae</taxon>
        <taxon>Rhodopila</taxon>
    </lineage>
</organism>
<gene>
    <name evidence="1" type="ORF">CCS01_20550</name>
</gene>
<evidence type="ECO:0000313" key="1">
    <source>
        <dbReference type="EMBL" id="PPQ29986.1"/>
    </source>
</evidence>
<dbReference type="Gene3D" id="3.30.2090.10">
    <property type="entry name" value="Multidrug efflux transporter AcrB TolC docking domain, DN and DC subdomains"/>
    <property type="match status" value="1"/>
</dbReference>
<dbReference type="Pfam" id="PF00873">
    <property type="entry name" value="ACR_tran"/>
    <property type="match status" value="1"/>
</dbReference>
<protein>
    <submittedName>
        <fullName evidence="1">Uncharacterized protein</fullName>
    </submittedName>
</protein>
<name>A0A2S6N5U1_RHOGL</name>
<dbReference type="PANTHER" id="PTHR32063:SF24">
    <property type="entry name" value="CATION EFFLUX SYSTEM (ACRB_ACRD_ACRF FAMILY)"/>
    <property type="match status" value="1"/>
</dbReference>
<dbReference type="InterPro" id="IPR027463">
    <property type="entry name" value="AcrB_DN_DC_subdom"/>
</dbReference>
<sequence>MTTGLGQIYKYVLTSPTMDLMDLRALNDWQIKFQLRTVPGVTDVMSIGGHVRQYQVRVNPNRLIAYDLTIDDLKAALQTNNANAGGWYLEGAQDQLAVWPEAGTASWCS</sequence>
<dbReference type="InterPro" id="IPR001036">
    <property type="entry name" value="Acrflvin-R"/>
</dbReference>
<dbReference type="GO" id="GO:0005886">
    <property type="term" value="C:plasma membrane"/>
    <property type="evidence" value="ECO:0007669"/>
    <property type="project" value="TreeGrafter"/>
</dbReference>
<dbReference type="EMBL" id="NHRY01000219">
    <property type="protein sequence ID" value="PPQ29986.1"/>
    <property type="molecule type" value="Genomic_DNA"/>
</dbReference>
<dbReference type="AlphaFoldDB" id="A0A2S6N5U1"/>
<dbReference type="OrthoDB" id="9758757at2"/>
<proteinExistence type="predicted"/>
<dbReference type="GO" id="GO:0042910">
    <property type="term" value="F:xenobiotic transmembrane transporter activity"/>
    <property type="evidence" value="ECO:0007669"/>
    <property type="project" value="TreeGrafter"/>
</dbReference>
<dbReference type="Proteomes" id="UP000239724">
    <property type="component" value="Unassembled WGS sequence"/>
</dbReference>
<dbReference type="SUPFAM" id="SSF82693">
    <property type="entry name" value="Multidrug efflux transporter AcrB pore domain, PN1, PN2, PC1 and PC2 subdomains"/>
    <property type="match status" value="1"/>
</dbReference>
<keyword evidence="2" id="KW-1185">Reference proteome</keyword>
<evidence type="ECO:0000313" key="2">
    <source>
        <dbReference type="Proteomes" id="UP000239724"/>
    </source>
</evidence>
<dbReference type="SUPFAM" id="SSF82714">
    <property type="entry name" value="Multidrug efflux transporter AcrB TolC docking domain, DN and DC subdomains"/>
    <property type="match status" value="1"/>
</dbReference>